<dbReference type="Proteomes" id="UP000019678">
    <property type="component" value="Unassembled WGS sequence"/>
</dbReference>
<dbReference type="STRING" id="1192034.CAP_4633"/>
<gene>
    <name evidence="2" type="ORF">CAP_4633</name>
</gene>
<dbReference type="AlphaFoldDB" id="A0A017T556"/>
<keyword evidence="3" id="KW-1185">Reference proteome</keyword>
<accession>A0A017T556</accession>
<evidence type="ECO:0000313" key="3">
    <source>
        <dbReference type="Proteomes" id="UP000019678"/>
    </source>
</evidence>
<dbReference type="InterPro" id="IPR027417">
    <property type="entry name" value="P-loop_NTPase"/>
</dbReference>
<dbReference type="Gene3D" id="3.40.50.300">
    <property type="entry name" value="P-loop containing nucleotide triphosphate hydrolases"/>
    <property type="match status" value="1"/>
</dbReference>
<dbReference type="CDD" id="cd00267">
    <property type="entry name" value="ABC_ATPase"/>
    <property type="match status" value="1"/>
</dbReference>
<dbReference type="PANTHER" id="PTHR43581:SF4">
    <property type="entry name" value="ATP_GTP PHOSPHATASE"/>
    <property type="match status" value="1"/>
</dbReference>
<dbReference type="Pfam" id="PF13304">
    <property type="entry name" value="AAA_21"/>
    <property type="match status" value="1"/>
</dbReference>
<protein>
    <recommendedName>
        <fullName evidence="1">ATPase AAA-type core domain-containing protein</fullName>
    </recommendedName>
</protein>
<comment type="caution">
    <text evidence="2">The sequence shown here is derived from an EMBL/GenBank/DDBJ whole genome shotgun (WGS) entry which is preliminary data.</text>
</comment>
<proteinExistence type="predicted"/>
<sequence>MHIAWMRIQNFKSLRSADFHFNADLNVLTGVNNSGKTTVLEAISLWAECFQKLLRQADRAVTKVGVRRGDFRLGHPNHNYFDHAELISSRSTGYGDIFHLSAEDEAAASRPIEIEANLVHEEQVLQIGFSVRASAGSSYDIVLKNAERFPVREFNDFFQRFPEPINVVYASPVALLLPREEFELRPKISARIRSRQSVQVLRNRLYQLKKDATRYQRFESDVSYILSDGKLPVTLSFEGDEARDVELGVKVQLGPRDLPKDISLLGSGTLQILEILLALYAEPRDLNLILLDEPDSYIHRDIQRRLVAALQKHVKVDESAPNAQIFLATHNEGLIRSTDARHLFHLEAGRERAYHPVYRDQSEGRGVGLQPSRQIKILKTLGSETSLDLLNALEADRLILVEGEDDARFIQAIVEKASLVPVTFRAMYWSFGGVEEILKTLPQYRSFFEQIGNGKSLWGKVVLVFDPDHLTAEQRAAMQAGLQKKLKRPVYVWRSYTVEATVFAEPSKLKGLVHHVLQSSAGVTTHLDDVSRRIDQALTDLVSALRERIRAPKAQSELFHRLRTRQEHLRDSFEISNVFQGGEGRLQPDFLEYANRLLDQGQVHHLATKDDVAELVLGIFKSFSAPPPSGNLFEALIEASNPSTRFMEWDELTKVVTENHP</sequence>
<dbReference type="SUPFAM" id="SSF52540">
    <property type="entry name" value="P-loop containing nucleoside triphosphate hydrolases"/>
    <property type="match status" value="1"/>
</dbReference>
<dbReference type="InterPro" id="IPR003959">
    <property type="entry name" value="ATPase_AAA_core"/>
</dbReference>
<reference evidence="2 3" key="1">
    <citation type="submission" date="2013-05" db="EMBL/GenBank/DDBJ databases">
        <title>Genome assembly of Chondromyces apiculatus DSM 436.</title>
        <authorList>
            <person name="Sharma G."/>
            <person name="Khatri I."/>
            <person name="Kaur C."/>
            <person name="Mayilraj S."/>
            <person name="Subramanian S."/>
        </authorList>
    </citation>
    <scope>NUCLEOTIDE SEQUENCE [LARGE SCALE GENOMIC DNA]</scope>
    <source>
        <strain evidence="2 3">DSM 436</strain>
    </source>
</reference>
<feature type="domain" description="ATPase AAA-type core" evidence="1">
    <location>
        <begin position="25"/>
        <end position="335"/>
    </location>
</feature>
<name>A0A017T556_9BACT</name>
<evidence type="ECO:0000313" key="2">
    <source>
        <dbReference type="EMBL" id="EYF04369.1"/>
    </source>
</evidence>
<dbReference type="PANTHER" id="PTHR43581">
    <property type="entry name" value="ATP/GTP PHOSPHATASE"/>
    <property type="match status" value="1"/>
</dbReference>
<dbReference type="InterPro" id="IPR051396">
    <property type="entry name" value="Bact_Antivir_Def_Nuclease"/>
</dbReference>
<dbReference type="EMBL" id="ASRX01000035">
    <property type="protein sequence ID" value="EYF04369.1"/>
    <property type="molecule type" value="Genomic_DNA"/>
</dbReference>
<dbReference type="eggNOG" id="COG4637">
    <property type="taxonomic scope" value="Bacteria"/>
</dbReference>
<dbReference type="GO" id="GO:0005524">
    <property type="term" value="F:ATP binding"/>
    <property type="evidence" value="ECO:0007669"/>
    <property type="project" value="InterPro"/>
</dbReference>
<organism evidence="2 3">
    <name type="scientific">Chondromyces apiculatus DSM 436</name>
    <dbReference type="NCBI Taxonomy" id="1192034"/>
    <lineage>
        <taxon>Bacteria</taxon>
        <taxon>Pseudomonadati</taxon>
        <taxon>Myxococcota</taxon>
        <taxon>Polyangia</taxon>
        <taxon>Polyangiales</taxon>
        <taxon>Polyangiaceae</taxon>
        <taxon>Chondromyces</taxon>
    </lineage>
</organism>
<evidence type="ECO:0000259" key="1">
    <source>
        <dbReference type="Pfam" id="PF13304"/>
    </source>
</evidence>
<dbReference type="GO" id="GO:0016887">
    <property type="term" value="F:ATP hydrolysis activity"/>
    <property type="evidence" value="ECO:0007669"/>
    <property type="project" value="InterPro"/>
</dbReference>